<reference evidence="3" key="2">
    <citation type="submission" date="2020-01" db="EMBL/GenBank/DDBJ databases">
        <authorList>
            <person name="Korhonen P.K.K."/>
            <person name="Guangxu M.G."/>
            <person name="Wang T.W."/>
            <person name="Stroehlein A.J.S."/>
            <person name="Young N.D."/>
            <person name="Ang C.-S.A."/>
            <person name="Fernando D.W.F."/>
            <person name="Lu H.L."/>
            <person name="Taylor S.T."/>
            <person name="Ehtesham M.E.M."/>
            <person name="Najaraj S.H.N."/>
            <person name="Harsha G.H.G."/>
            <person name="Madugundu A.M."/>
            <person name="Renuse S.R."/>
            <person name="Holt D.H."/>
            <person name="Pandey A.P."/>
            <person name="Papenfuss A.P."/>
            <person name="Gasser R.B.G."/>
            <person name="Fischer K.F."/>
        </authorList>
    </citation>
    <scope>NUCLEOTIDE SEQUENCE</scope>
    <source>
        <strain evidence="3">SSS_KF_BRIS2020</strain>
    </source>
</reference>
<dbReference type="AlphaFoldDB" id="A0A834RK10"/>
<dbReference type="PANTHER" id="PTHR12767:SF9">
    <property type="entry name" value="BCL7-LIKE"/>
    <property type="match status" value="1"/>
</dbReference>
<evidence type="ECO:0000313" key="5">
    <source>
        <dbReference type="Proteomes" id="UP000070412"/>
    </source>
</evidence>
<evidence type="ECO:0000256" key="2">
    <source>
        <dbReference type="SAM" id="MobiDB-lite"/>
    </source>
</evidence>
<dbReference type="Proteomes" id="UP000070412">
    <property type="component" value="Unassembled WGS sequence"/>
</dbReference>
<dbReference type="EnsemblMetazoa" id="SSS_2581s_mrna">
    <property type="protein sequence ID" value="KAF7495593.1"/>
    <property type="gene ID" value="SSS_2581"/>
</dbReference>
<dbReference type="OMA" id="HNDNAQF"/>
<reference evidence="4" key="3">
    <citation type="submission" date="2022-06" db="UniProtKB">
        <authorList>
            <consortium name="EnsemblMetazoa"/>
        </authorList>
    </citation>
    <scope>IDENTIFICATION</scope>
</reference>
<dbReference type="Pfam" id="PF04714">
    <property type="entry name" value="BCL_N"/>
    <property type="match status" value="1"/>
</dbReference>
<reference evidence="5" key="1">
    <citation type="journal article" date="2020" name="PLoS Negl. Trop. Dis.">
        <title>High-quality nuclear genome for Sarcoptes scabiei-A critical resource for a neglected parasite.</title>
        <authorList>
            <person name="Korhonen P.K."/>
            <person name="Gasser R.B."/>
            <person name="Ma G."/>
            <person name="Wang T."/>
            <person name="Stroehlein A.J."/>
            <person name="Young N.D."/>
            <person name="Ang C.S."/>
            <person name="Fernando D.D."/>
            <person name="Lu H.C."/>
            <person name="Taylor S."/>
            <person name="Reynolds S.L."/>
            <person name="Mofiz E."/>
            <person name="Najaraj S.H."/>
            <person name="Gowda H."/>
            <person name="Madugundu A."/>
            <person name="Renuse S."/>
            <person name="Holt D."/>
            <person name="Pandey A."/>
            <person name="Papenfuss A.T."/>
            <person name="Fischer K."/>
        </authorList>
    </citation>
    <scope>NUCLEOTIDE SEQUENCE [LARGE SCALE GENOMIC DNA]</scope>
</reference>
<comment type="similarity">
    <text evidence="1">Belongs to the BCL7 family.</text>
</comment>
<name>A0A834RK10_SARSC</name>
<dbReference type="PANTHER" id="PTHR12767">
    <property type="entry name" value="BCL7 RELATED"/>
    <property type="match status" value="1"/>
</dbReference>
<feature type="region of interest" description="Disordered" evidence="2">
    <location>
        <begin position="121"/>
        <end position="167"/>
    </location>
</feature>
<evidence type="ECO:0000256" key="1">
    <source>
        <dbReference type="ARBA" id="ARBA00010326"/>
    </source>
</evidence>
<proteinExistence type="inferred from homology"/>
<feature type="region of interest" description="Disordered" evidence="2">
    <location>
        <begin position="57"/>
        <end position="77"/>
    </location>
</feature>
<keyword evidence="5" id="KW-1185">Reference proteome</keyword>
<protein>
    <submittedName>
        <fullName evidence="3">B-cell CLL/lymphoma 7 protein family member A</fullName>
    </submittedName>
</protein>
<organism evidence="3">
    <name type="scientific">Sarcoptes scabiei</name>
    <name type="common">Itch mite</name>
    <name type="synonym">Acarus scabiei</name>
    <dbReference type="NCBI Taxonomy" id="52283"/>
    <lineage>
        <taxon>Eukaryota</taxon>
        <taxon>Metazoa</taxon>
        <taxon>Ecdysozoa</taxon>
        <taxon>Arthropoda</taxon>
        <taxon>Chelicerata</taxon>
        <taxon>Arachnida</taxon>
        <taxon>Acari</taxon>
        <taxon>Acariformes</taxon>
        <taxon>Sarcoptiformes</taxon>
        <taxon>Astigmata</taxon>
        <taxon>Psoroptidia</taxon>
        <taxon>Sarcoptoidea</taxon>
        <taxon>Sarcoptidae</taxon>
        <taxon>Sarcoptinae</taxon>
        <taxon>Sarcoptes</taxon>
    </lineage>
</organism>
<evidence type="ECO:0000313" key="4">
    <source>
        <dbReference type="EnsemblMetazoa" id="KAF7495593.1"/>
    </source>
</evidence>
<dbReference type="InterPro" id="IPR006804">
    <property type="entry name" value="BCL7"/>
</dbReference>
<dbReference type="EMBL" id="WVUK01000047">
    <property type="protein sequence ID" value="KAF7495593.1"/>
    <property type="molecule type" value="Genomic_DNA"/>
</dbReference>
<feature type="compositionally biased region" description="Polar residues" evidence="2">
    <location>
        <begin position="121"/>
        <end position="165"/>
    </location>
</feature>
<accession>A0A834RK10</accession>
<dbReference type="OrthoDB" id="5989898at2759"/>
<sequence length="204" mass="22460">MMSRSVRAETRSRAKDDIKRVMHAIDKVRKWQKKWVTIGDTTMKIYKWVPISNYDDTQYSSKPSSKSSTSLSQQSSTSNVLTSVSSSILSINDNKENKPTLSSSPSACLHSNNSLSQSILSTNESSMNEDSNIGFSESSQDGSNSVPPSFPMDTTNDTESDCLTKSSGSIIHTTQTSSTSRDIILDNDNAQFPDNYDHPGLIEK</sequence>
<evidence type="ECO:0000313" key="3">
    <source>
        <dbReference type="EMBL" id="KAF7495593.1"/>
    </source>
</evidence>
<feature type="compositionally biased region" description="Low complexity" evidence="2">
    <location>
        <begin position="60"/>
        <end position="77"/>
    </location>
</feature>
<gene>
    <name evidence="3" type="ORF">SSS_2581</name>
</gene>